<accession>A0ABV1Y030</accession>
<name>A0ABV1Y030_9ACTN</name>
<dbReference type="EMBL" id="JBEPFB010000017">
    <property type="protein sequence ID" value="MER7377212.1"/>
    <property type="molecule type" value="Genomic_DNA"/>
</dbReference>
<evidence type="ECO:0000313" key="1">
    <source>
        <dbReference type="EMBL" id="MER7377212.1"/>
    </source>
</evidence>
<reference evidence="1 2" key="1">
    <citation type="submission" date="2024-06" db="EMBL/GenBank/DDBJ databases">
        <title>The Natural Products Discovery Center: Release of the First 8490 Sequenced Strains for Exploring Actinobacteria Biosynthetic Diversity.</title>
        <authorList>
            <person name="Kalkreuter E."/>
            <person name="Kautsar S.A."/>
            <person name="Yang D."/>
            <person name="Bader C.D."/>
            <person name="Teijaro C.N."/>
            <person name="Fluegel L."/>
            <person name="Davis C.M."/>
            <person name="Simpson J.R."/>
            <person name="Lauterbach L."/>
            <person name="Steele A.D."/>
            <person name="Gui C."/>
            <person name="Meng S."/>
            <person name="Li G."/>
            <person name="Viehrig K."/>
            <person name="Ye F."/>
            <person name="Su P."/>
            <person name="Kiefer A.F."/>
            <person name="Nichols A."/>
            <person name="Cepeda A.J."/>
            <person name="Yan W."/>
            <person name="Fan B."/>
            <person name="Jiang Y."/>
            <person name="Adhikari A."/>
            <person name="Zheng C.-J."/>
            <person name="Schuster L."/>
            <person name="Cowan T.M."/>
            <person name="Smanski M.J."/>
            <person name="Chevrette M.G."/>
            <person name="De Carvalho L.P.S."/>
            <person name="Shen B."/>
        </authorList>
    </citation>
    <scope>NUCLEOTIDE SEQUENCE [LARGE SCALE GENOMIC DNA]</scope>
    <source>
        <strain evidence="1 2">NPDC000155</strain>
    </source>
</reference>
<keyword evidence="2" id="KW-1185">Reference proteome</keyword>
<dbReference type="RefSeq" id="WP_190074128.1">
    <property type="nucleotide sequence ID" value="NZ_BNBM01000017.1"/>
</dbReference>
<comment type="caution">
    <text evidence="1">The sequence shown here is derived from an EMBL/GenBank/DDBJ whole genome shotgun (WGS) entry which is preliminary data.</text>
</comment>
<organism evidence="1 2">
    <name type="scientific">Streptomyces lanatus</name>
    <dbReference type="NCBI Taxonomy" id="66900"/>
    <lineage>
        <taxon>Bacteria</taxon>
        <taxon>Bacillati</taxon>
        <taxon>Actinomycetota</taxon>
        <taxon>Actinomycetes</taxon>
        <taxon>Kitasatosporales</taxon>
        <taxon>Streptomycetaceae</taxon>
        <taxon>Streptomyces</taxon>
    </lineage>
</organism>
<proteinExistence type="predicted"/>
<sequence>MRIRGVASLHRTDQGPPRRIDWQLSTLALASTLVSFEIIDTADVRRWTDHALTIARYDLAAVDRFLSTTR</sequence>
<protein>
    <submittedName>
        <fullName evidence="1">Uncharacterized protein</fullName>
    </submittedName>
</protein>
<evidence type="ECO:0000313" key="2">
    <source>
        <dbReference type="Proteomes" id="UP001486207"/>
    </source>
</evidence>
<dbReference type="Proteomes" id="UP001486207">
    <property type="component" value="Unassembled WGS sequence"/>
</dbReference>
<gene>
    <name evidence="1" type="ORF">ABT384_31735</name>
</gene>